<evidence type="ECO:0000313" key="1">
    <source>
        <dbReference type="EMBL" id="KAI0048085.1"/>
    </source>
</evidence>
<protein>
    <submittedName>
        <fullName evidence="1">Uncharacterized protein</fullName>
    </submittedName>
</protein>
<gene>
    <name evidence="1" type="ORF">FA95DRAFT_1605518</name>
</gene>
<reference evidence="1" key="2">
    <citation type="journal article" date="2022" name="New Phytol.">
        <title>Evolutionary transition to the ectomycorrhizal habit in the genomes of a hyperdiverse lineage of mushroom-forming fungi.</title>
        <authorList>
            <person name="Looney B."/>
            <person name="Miyauchi S."/>
            <person name="Morin E."/>
            <person name="Drula E."/>
            <person name="Courty P.E."/>
            <person name="Kohler A."/>
            <person name="Kuo A."/>
            <person name="LaButti K."/>
            <person name="Pangilinan J."/>
            <person name="Lipzen A."/>
            <person name="Riley R."/>
            <person name="Andreopoulos W."/>
            <person name="He G."/>
            <person name="Johnson J."/>
            <person name="Nolan M."/>
            <person name="Tritt A."/>
            <person name="Barry K.W."/>
            <person name="Grigoriev I.V."/>
            <person name="Nagy L.G."/>
            <person name="Hibbett D."/>
            <person name="Henrissat B."/>
            <person name="Matheny P.B."/>
            <person name="Labbe J."/>
            <person name="Martin F.M."/>
        </authorList>
    </citation>
    <scope>NUCLEOTIDE SEQUENCE</scope>
    <source>
        <strain evidence="1">FP105234-sp</strain>
    </source>
</reference>
<accession>A0ACB8RVV1</accession>
<proteinExistence type="predicted"/>
<keyword evidence="2" id="KW-1185">Reference proteome</keyword>
<name>A0ACB8RVV1_9AGAM</name>
<reference evidence="1" key="1">
    <citation type="submission" date="2021-02" db="EMBL/GenBank/DDBJ databases">
        <authorList>
            <consortium name="DOE Joint Genome Institute"/>
            <person name="Ahrendt S."/>
            <person name="Looney B.P."/>
            <person name="Miyauchi S."/>
            <person name="Morin E."/>
            <person name="Drula E."/>
            <person name="Courty P.E."/>
            <person name="Chicoki N."/>
            <person name="Fauchery L."/>
            <person name="Kohler A."/>
            <person name="Kuo A."/>
            <person name="Labutti K."/>
            <person name="Pangilinan J."/>
            <person name="Lipzen A."/>
            <person name="Riley R."/>
            <person name="Andreopoulos W."/>
            <person name="He G."/>
            <person name="Johnson J."/>
            <person name="Barry K.W."/>
            <person name="Grigoriev I.V."/>
            <person name="Nagy L."/>
            <person name="Hibbett D."/>
            <person name="Henrissat B."/>
            <person name="Matheny P.B."/>
            <person name="Labbe J."/>
            <person name="Martin F."/>
        </authorList>
    </citation>
    <scope>NUCLEOTIDE SEQUENCE</scope>
    <source>
        <strain evidence="1">FP105234-sp</strain>
    </source>
</reference>
<comment type="caution">
    <text evidence="1">The sequence shown here is derived from an EMBL/GenBank/DDBJ whole genome shotgun (WGS) entry which is preliminary data.</text>
</comment>
<organism evidence="1 2">
    <name type="scientific">Auriscalpium vulgare</name>
    <dbReference type="NCBI Taxonomy" id="40419"/>
    <lineage>
        <taxon>Eukaryota</taxon>
        <taxon>Fungi</taxon>
        <taxon>Dikarya</taxon>
        <taxon>Basidiomycota</taxon>
        <taxon>Agaricomycotina</taxon>
        <taxon>Agaricomycetes</taxon>
        <taxon>Russulales</taxon>
        <taxon>Auriscalpiaceae</taxon>
        <taxon>Auriscalpium</taxon>
    </lineage>
</organism>
<evidence type="ECO:0000313" key="2">
    <source>
        <dbReference type="Proteomes" id="UP000814033"/>
    </source>
</evidence>
<sequence length="356" mass="39858">MPCQPLPYEIQMEIIQSVYIISQSRDVDYRTLSSCALVCRDWVAPAQRLLYRRIPHSSGQHARESRDRIQTASLLHALTSSPHLCAYVRSLPTDILTHCYYPKALGLSFAHIWELRYVHKQLRTEVVRAAGLRPSVVMFYRFSPRPEDLAAVLEALPSVRYLVLRDNTGLFKIKLPHNAQLLSLKCENTIDFAQVSKLPGPGAHSSEISFQDLHLGYLHFPGKTLSVERCIARNLRSLTVWMLVPSNATLEQLTTLESLVIGGLPTMPLALPRTLQHFGLHQRFGVTMDQGGPSAGPLAASLSESALPVLRVVSVTRYSKAYVRHALKTASAARGTEFLEYADAGSYPRARYVDWI</sequence>
<dbReference type="EMBL" id="MU275892">
    <property type="protein sequence ID" value="KAI0048085.1"/>
    <property type="molecule type" value="Genomic_DNA"/>
</dbReference>
<dbReference type="Proteomes" id="UP000814033">
    <property type="component" value="Unassembled WGS sequence"/>
</dbReference>